<evidence type="ECO:0000313" key="7">
    <source>
        <dbReference type="Proteomes" id="UP001071777"/>
    </source>
</evidence>
<proteinExistence type="inferred from homology"/>
<evidence type="ECO:0000256" key="3">
    <source>
        <dbReference type="ARBA" id="ARBA00022927"/>
    </source>
</evidence>
<dbReference type="Proteomes" id="UP001071777">
    <property type="component" value="Unassembled WGS sequence"/>
</dbReference>
<keyword evidence="4" id="KW-0472">Membrane</keyword>
<evidence type="ECO:0000256" key="2">
    <source>
        <dbReference type="ARBA" id="ARBA00022448"/>
    </source>
</evidence>
<evidence type="ECO:0000256" key="4">
    <source>
        <dbReference type="ARBA" id="ARBA00023136"/>
    </source>
</evidence>
<keyword evidence="7" id="KW-1185">Reference proteome</keyword>
<evidence type="ECO:0000313" key="6">
    <source>
        <dbReference type="EMBL" id="KAJ1612222.1"/>
    </source>
</evidence>
<sequence>MTYIRGIWLFSNGTRSGSLEIVLSKRFSSVEKRLERLLEEDFVGIPNDKDILEWFESRIVFENVDRFTAARLQDTFTEASLGVFSIDNLSVSVGSDRRLDKERLASISETNLLHFMRVGEERYLWPFMHSYSRGSYMLMLLSLETSISEDHSLLTVYRSRSRSIPKDADSLAAGLVEVRVGVQLLEDLMELVGGGQDGEAPEAGKVLQAWRTFIPFGCPVMDRGDVGDSVSLSRNKGVPDFLTSLLSDNSKQSCRILEGLMRDGERPSLQGSFYQDSVASLLKEQQLIQDMDAELSLNEEFIPMIPNGVSKSPLVLGDMLNLGIGRLSSKTRGSVAKSSQSYSIKFSLAEVICCSARSHPISTQIETTSSIIDGTESMKNFIEKIGAPYASFTSGSLEFSGKLPNSVSISCNIIIPWQRVVLASGDKGCRETAYIQPYVSTQDSILCTKLADELLDSSRKTLEPIRPGSEVLQDLEETKRPVSRFKLSWNSWQNSNSCRILTYWYPYEQDVPIKGYFTISPESKEPVRQITQSQGHFRPILTHSFRMEYCLCFDPAIIEGMQICQIVIPLLPGTMETISGQEGTSSTGRQSIPSVMIFDQSLKPSMGQITISGDKRSIIWTIHNPGEVLGGAGSNKKFPFIQLRMHGNVKLRIIYKESKKPRSGGHFPHTQTQAFSSPAINSYILNIGLESGVPNWSRRFLEETGAEAPGSFLYSAPDPFGDGIQPLLSCPLREIDPILLIELHPKIAKLAENSKRLSQREIYSHLIELIFPYSYLSFSVHSEEATYRGVSIPAGSISINPKALLFDQPEVVSSSGKYIIWRNTSA</sequence>
<dbReference type="InterPro" id="IPR039591">
    <property type="entry name" value="AP5M1"/>
</dbReference>
<evidence type="ECO:0000256" key="1">
    <source>
        <dbReference type="ARBA" id="ARBA00005324"/>
    </source>
</evidence>
<evidence type="ECO:0000256" key="5">
    <source>
        <dbReference type="ARBA" id="ARBA00029433"/>
    </source>
</evidence>
<organism evidence="6 7">
    <name type="scientific">Cryptosporidium canis</name>
    <dbReference type="NCBI Taxonomy" id="195482"/>
    <lineage>
        <taxon>Eukaryota</taxon>
        <taxon>Sar</taxon>
        <taxon>Alveolata</taxon>
        <taxon>Apicomplexa</taxon>
        <taxon>Conoidasida</taxon>
        <taxon>Coccidia</taxon>
        <taxon>Eucoccidiorida</taxon>
        <taxon>Eimeriorina</taxon>
        <taxon>Cryptosporidiidae</taxon>
        <taxon>Cryptosporidium</taxon>
    </lineage>
</organism>
<protein>
    <recommendedName>
        <fullName evidence="8">Adaptor complexes medium subunit family protein</fullName>
    </recommendedName>
</protein>
<keyword evidence="2" id="KW-0813">Transport</keyword>
<comment type="subcellular location">
    <subcellularLocation>
        <location evidence="5">Endomembrane system</location>
        <topology evidence="5">Peripheral membrane protein</topology>
        <orientation evidence="5">Cytoplasmic side</orientation>
    </subcellularLocation>
</comment>
<gene>
    <name evidence="6" type="ORF">OJ252_1330</name>
</gene>
<reference evidence="6" key="1">
    <citation type="submission" date="2022-10" db="EMBL/GenBank/DDBJ databases">
        <title>Adaptive evolution leads to modifications in subtelomeric GC content in a zoonotic Cryptosporidium species.</title>
        <authorList>
            <person name="Li J."/>
            <person name="Feng Y."/>
            <person name="Xiao L."/>
        </authorList>
    </citation>
    <scope>NUCLEOTIDE SEQUENCE</scope>
    <source>
        <strain evidence="6">25894</strain>
    </source>
</reference>
<dbReference type="EMBL" id="JAPCXB010000048">
    <property type="protein sequence ID" value="KAJ1612222.1"/>
    <property type="molecule type" value="Genomic_DNA"/>
</dbReference>
<comment type="similarity">
    <text evidence="1">Belongs to the adaptor complexes medium subunit family.</text>
</comment>
<comment type="caution">
    <text evidence="6">The sequence shown here is derived from an EMBL/GenBank/DDBJ whole genome shotgun (WGS) entry which is preliminary data.</text>
</comment>
<name>A0ABQ8P8I2_9CRYT</name>
<accession>A0ABQ8P8I2</accession>
<dbReference type="PANTHER" id="PTHR16082">
    <property type="entry name" value="AP-5 COMPLEX SUBUNIT MU-1"/>
    <property type="match status" value="1"/>
</dbReference>
<dbReference type="PANTHER" id="PTHR16082:SF2">
    <property type="entry name" value="AP-5 COMPLEX SUBUNIT MU-1"/>
    <property type="match status" value="1"/>
</dbReference>
<evidence type="ECO:0008006" key="8">
    <source>
        <dbReference type="Google" id="ProtNLM"/>
    </source>
</evidence>
<keyword evidence="3" id="KW-0653">Protein transport</keyword>